<keyword evidence="3" id="KW-1185">Reference proteome</keyword>
<sequence length="522" mass="58621">MRIVGIISVVTLVIASEAEKVKSADCFKSKVSSIKDTLGISSKNNLCDYFNSKPRKEYIPLSDLNINSGSVCGSPPEFTFIKNSCECEAGFFLSGYLTHSSLVNIRLSSKPELNNKFVDLIVSPNFTAVHLPHLKTSKLKFSKKQDIKYYKGKSFSDMPEYKKSYALPLLKSKIVQKKLGESGQDSNLFVEIDKDSLFSGDTAEIYQSSGDILLRKLPSYGDSRDSDNTVSKYAKSENKDQTLKNVMNSSQSLNKRFPETLGYDHLNVPISGPPLKIYKKTTILEKKENDDVNKKEYATPFFVHVDGQKLIFGSGIPGATEIYPLIGLKFEKKVDVDAVISDIKTHGGFNSRKDPIDVLSYEKRLYSQISPSNYFGFWSYDKGVKLTEASLICGYSNQFKDFNKFFDIKSALVESTDTKLSSSNLKPRNLKTFINAFSLNSSTPNKNRSKKVKYDKDGDEIDTEIDINVEEAVLSEKNSDLLTNVNDTNAKNSVDSEIDIEMNDKDNLNNLNKPEYYHEDIV</sequence>
<reference evidence="3" key="1">
    <citation type="submission" date="2017-01" db="EMBL/GenBank/DDBJ databases">
        <authorList>
            <person name="Wang Y."/>
            <person name="White M."/>
            <person name="Kvist S."/>
            <person name="Moncalvo J.-M."/>
        </authorList>
    </citation>
    <scope>NUCLEOTIDE SEQUENCE [LARGE SCALE GENOMIC DNA]</scope>
    <source>
        <strain evidence="3">ID-206-W2</strain>
    </source>
</reference>
<dbReference type="AlphaFoldDB" id="A0A1R1YP64"/>
<evidence type="ECO:0000313" key="3">
    <source>
        <dbReference type="Proteomes" id="UP000187429"/>
    </source>
</evidence>
<protein>
    <submittedName>
        <fullName evidence="2">Uncharacterized protein</fullName>
    </submittedName>
</protein>
<evidence type="ECO:0000256" key="1">
    <source>
        <dbReference type="SAM" id="SignalP"/>
    </source>
</evidence>
<keyword evidence="1" id="KW-0732">Signal</keyword>
<dbReference type="EMBL" id="LSSM01000507">
    <property type="protein sequence ID" value="OMJ28691.1"/>
    <property type="molecule type" value="Genomic_DNA"/>
</dbReference>
<name>A0A1R1YP64_9FUNG</name>
<feature type="chain" id="PRO_5012525983" evidence="1">
    <location>
        <begin position="19"/>
        <end position="522"/>
    </location>
</feature>
<gene>
    <name evidence="2" type="ORF">AYI69_g1827</name>
</gene>
<dbReference type="OrthoDB" id="5599164at2759"/>
<organism evidence="2 3">
    <name type="scientific">Smittium culicis</name>
    <dbReference type="NCBI Taxonomy" id="133412"/>
    <lineage>
        <taxon>Eukaryota</taxon>
        <taxon>Fungi</taxon>
        <taxon>Fungi incertae sedis</taxon>
        <taxon>Zoopagomycota</taxon>
        <taxon>Kickxellomycotina</taxon>
        <taxon>Harpellomycetes</taxon>
        <taxon>Harpellales</taxon>
        <taxon>Legeriomycetaceae</taxon>
        <taxon>Smittium</taxon>
    </lineage>
</organism>
<dbReference type="Proteomes" id="UP000187429">
    <property type="component" value="Unassembled WGS sequence"/>
</dbReference>
<feature type="signal peptide" evidence="1">
    <location>
        <begin position="1"/>
        <end position="18"/>
    </location>
</feature>
<accession>A0A1R1YP64</accession>
<comment type="caution">
    <text evidence="2">The sequence shown here is derived from an EMBL/GenBank/DDBJ whole genome shotgun (WGS) entry which is preliminary data.</text>
</comment>
<proteinExistence type="predicted"/>
<evidence type="ECO:0000313" key="2">
    <source>
        <dbReference type="EMBL" id="OMJ28691.1"/>
    </source>
</evidence>